<dbReference type="InterPro" id="IPR050523">
    <property type="entry name" value="AKR_Detox_Biosynth"/>
</dbReference>
<dbReference type="SUPFAM" id="SSF51430">
    <property type="entry name" value="NAD(P)-linked oxidoreductase"/>
    <property type="match status" value="1"/>
</dbReference>
<evidence type="ECO:0000313" key="3">
    <source>
        <dbReference type="EMBL" id="SVD00221.1"/>
    </source>
</evidence>
<dbReference type="InterPro" id="IPR023210">
    <property type="entry name" value="NADP_OxRdtase_dom"/>
</dbReference>
<dbReference type="InterPro" id="IPR036812">
    <property type="entry name" value="NAD(P)_OxRdtase_dom_sf"/>
</dbReference>
<dbReference type="EMBL" id="UINC01123624">
    <property type="protein sequence ID" value="SVD00221.1"/>
    <property type="molecule type" value="Genomic_DNA"/>
</dbReference>
<dbReference type="PRINTS" id="PR00069">
    <property type="entry name" value="ALDKETRDTASE"/>
</dbReference>
<dbReference type="PANTHER" id="PTHR43364">
    <property type="entry name" value="NADH-SPECIFIC METHYLGLYOXAL REDUCTASE-RELATED"/>
    <property type="match status" value="1"/>
</dbReference>
<organism evidence="3">
    <name type="scientific">marine metagenome</name>
    <dbReference type="NCBI Taxonomy" id="408172"/>
    <lineage>
        <taxon>unclassified sequences</taxon>
        <taxon>metagenomes</taxon>
        <taxon>ecological metagenomes</taxon>
    </lineage>
</organism>
<gene>
    <name evidence="3" type="ORF">METZ01_LOCUS353075</name>
</gene>
<keyword evidence="1" id="KW-0560">Oxidoreductase</keyword>
<dbReference type="InterPro" id="IPR018170">
    <property type="entry name" value="Aldo/ket_reductase_CS"/>
</dbReference>
<dbReference type="PROSITE" id="PS00062">
    <property type="entry name" value="ALDOKETO_REDUCTASE_2"/>
    <property type="match status" value="1"/>
</dbReference>
<dbReference type="InterPro" id="IPR020471">
    <property type="entry name" value="AKR"/>
</dbReference>
<reference evidence="3" key="1">
    <citation type="submission" date="2018-05" db="EMBL/GenBank/DDBJ databases">
        <authorList>
            <person name="Lanie J.A."/>
            <person name="Ng W.-L."/>
            <person name="Kazmierczak K.M."/>
            <person name="Andrzejewski T.M."/>
            <person name="Davidsen T.M."/>
            <person name="Wayne K.J."/>
            <person name="Tettelin H."/>
            <person name="Glass J.I."/>
            <person name="Rusch D."/>
            <person name="Podicherti R."/>
            <person name="Tsui H.-C.T."/>
            <person name="Winkler M.E."/>
        </authorList>
    </citation>
    <scope>NUCLEOTIDE SEQUENCE</scope>
</reference>
<name>A0A382RU88_9ZZZZ</name>
<feature type="domain" description="NADP-dependent oxidoreductase" evidence="2">
    <location>
        <begin position="18"/>
        <end position="281"/>
    </location>
</feature>
<sequence>MDYVNFGTAGLKVSRLAFGLGFRGQSDPDEAERVIERAIELGINFIDCANAYGLEDDSKNAGSCEEILGRVLKRHRDNLVISSKVCSRIGTGPNDSGLSRYHIMREIDRTLTRLDTDHIDVYILHSYDTDTPLDETLRAMDDLIKAGKTRYIGVSNFQAWQVLKARWIQDRAGLDPLICIQNPYNLLNRELEREMWPAQRDQGFGVMTYSPLGVGLLSGAYTAGQAAPSGTLYATVRAGYLAKEMNAIAQATLKLLREIANTHGKTPAQTAINWVLSHPEVN</sequence>
<protein>
    <recommendedName>
        <fullName evidence="2">NADP-dependent oxidoreductase domain-containing protein</fullName>
    </recommendedName>
</protein>
<dbReference type="AlphaFoldDB" id="A0A382RU88"/>
<dbReference type="GO" id="GO:0005829">
    <property type="term" value="C:cytosol"/>
    <property type="evidence" value="ECO:0007669"/>
    <property type="project" value="TreeGrafter"/>
</dbReference>
<feature type="non-terminal residue" evidence="3">
    <location>
        <position position="282"/>
    </location>
</feature>
<accession>A0A382RU88</accession>
<dbReference type="PANTHER" id="PTHR43364:SF4">
    <property type="entry name" value="NAD(P)-LINKED OXIDOREDUCTASE SUPERFAMILY PROTEIN"/>
    <property type="match status" value="1"/>
</dbReference>
<proteinExistence type="predicted"/>
<dbReference type="Gene3D" id="3.20.20.100">
    <property type="entry name" value="NADP-dependent oxidoreductase domain"/>
    <property type="match status" value="1"/>
</dbReference>
<dbReference type="Pfam" id="PF00248">
    <property type="entry name" value="Aldo_ket_red"/>
    <property type="match status" value="1"/>
</dbReference>
<evidence type="ECO:0000256" key="1">
    <source>
        <dbReference type="ARBA" id="ARBA00023002"/>
    </source>
</evidence>
<dbReference type="GO" id="GO:0016491">
    <property type="term" value="F:oxidoreductase activity"/>
    <property type="evidence" value="ECO:0007669"/>
    <property type="project" value="UniProtKB-KW"/>
</dbReference>
<evidence type="ECO:0000259" key="2">
    <source>
        <dbReference type="Pfam" id="PF00248"/>
    </source>
</evidence>